<evidence type="ECO:0000313" key="10">
    <source>
        <dbReference type="EMBL" id="CAK8681551.1"/>
    </source>
</evidence>
<accession>A0ABP0FPM2</accession>
<comment type="subcellular location">
    <subcellularLocation>
        <location evidence="1 9">Golgi apparatus membrane</location>
        <topology evidence="1 9">Single-pass type II membrane protein</topology>
    </subcellularLocation>
</comment>
<keyword evidence="6 9" id="KW-0333">Golgi apparatus</keyword>
<evidence type="ECO:0000313" key="11">
    <source>
        <dbReference type="Proteomes" id="UP001642483"/>
    </source>
</evidence>
<keyword evidence="8 9" id="KW-0325">Glycoprotein</keyword>
<evidence type="ECO:0000256" key="6">
    <source>
        <dbReference type="ARBA" id="ARBA00023034"/>
    </source>
</evidence>
<feature type="transmembrane region" description="Helical" evidence="9">
    <location>
        <begin position="12"/>
        <end position="29"/>
    </location>
</feature>
<keyword evidence="4 9" id="KW-0812">Transmembrane</keyword>
<comment type="similarity">
    <text evidence="2 9">Belongs to the sulfotransferase 2 family.</text>
</comment>
<evidence type="ECO:0000256" key="3">
    <source>
        <dbReference type="ARBA" id="ARBA00022679"/>
    </source>
</evidence>
<evidence type="ECO:0000256" key="9">
    <source>
        <dbReference type="RuleBase" id="RU364020"/>
    </source>
</evidence>
<keyword evidence="7 9" id="KW-0472">Membrane</keyword>
<proteinExistence type="inferred from homology"/>
<evidence type="ECO:0000256" key="1">
    <source>
        <dbReference type="ARBA" id="ARBA00004323"/>
    </source>
</evidence>
<protein>
    <recommendedName>
        <fullName evidence="9">Carbohydrate sulfotransferase</fullName>
        <ecNumber evidence="9">2.8.2.-</ecNumber>
    </recommendedName>
</protein>
<dbReference type="InterPro" id="IPR005331">
    <property type="entry name" value="Sulfotransferase"/>
</dbReference>
<evidence type="ECO:0000256" key="5">
    <source>
        <dbReference type="ARBA" id="ARBA00022989"/>
    </source>
</evidence>
<evidence type="ECO:0000256" key="7">
    <source>
        <dbReference type="ARBA" id="ARBA00023136"/>
    </source>
</evidence>
<dbReference type="PANTHER" id="PTHR12137">
    <property type="entry name" value="CARBOHYDRATE SULFOTRANSFERASE"/>
    <property type="match status" value="1"/>
</dbReference>
<dbReference type="PANTHER" id="PTHR12137:SF54">
    <property type="entry name" value="CARBOHYDRATE SULFOTRANSFERASE"/>
    <property type="match status" value="1"/>
</dbReference>
<evidence type="ECO:0000256" key="2">
    <source>
        <dbReference type="ARBA" id="ARBA00006339"/>
    </source>
</evidence>
<keyword evidence="5 9" id="KW-1133">Transmembrane helix</keyword>
<name>A0ABP0FPM2_CLALP</name>
<dbReference type="Pfam" id="PF03567">
    <property type="entry name" value="Sulfotransfer_2"/>
    <property type="match status" value="1"/>
</dbReference>
<dbReference type="PROSITE" id="PS51257">
    <property type="entry name" value="PROKAR_LIPOPROTEIN"/>
    <property type="match status" value="1"/>
</dbReference>
<organism evidence="10 11">
    <name type="scientific">Clavelina lepadiformis</name>
    <name type="common">Light-bulb sea squirt</name>
    <name type="synonym">Ascidia lepadiformis</name>
    <dbReference type="NCBI Taxonomy" id="159417"/>
    <lineage>
        <taxon>Eukaryota</taxon>
        <taxon>Metazoa</taxon>
        <taxon>Chordata</taxon>
        <taxon>Tunicata</taxon>
        <taxon>Ascidiacea</taxon>
        <taxon>Aplousobranchia</taxon>
        <taxon>Clavelinidae</taxon>
        <taxon>Clavelina</taxon>
    </lineage>
</organism>
<keyword evidence="9" id="KW-0735">Signal-anchor</keyword>
<keyword evidence="3 9" id="KW-0808">Transferase</keyword>
<dbReference type="InterPro" id="IPR018011">
    <property type="entry name" value="Carb_sulfotrans_8-10"/>
</dbReference>
<dbReference type="EC" id="2.8.2.-" evidence="9"/>
<dbReference type="Proteomes" id="UP001642483">
    <property type="component" value="Unassembled WGS sequence"/>
</dbReference>
<reference evidence="10 11" key="1">
    <citation type="submission" date="2024-02" db="EMBL/GenBank/DDBJ databases">
        <authorList>
            <person name="Daric V."/>
            <person name="Darras S."/>
        </authorList>
    </citation>
    <scope>NUCLEOTIDE SEQUENCE [LARGE SCALE GENOMIC DNA]</scope>
</reference>
<dbReference type="EMBL" id="CAWYQH010000079">
    <property type="protein sequence ID" value="CAK8681551.1"/>
    <property type="molecule type" value="Genomic_DNA"/>
</dbReference>
<keyword evidence="9" id="KW-0119">Carbohydrate metabolism</keyword>
<keyword evidence="11" id="KW-1185">Reference proteome</keyword>
<evidence type="ECO:0000256" key="8">
    <source>
        <dbReference type="ARBA" id="ARBA00023180"/>
    </source>
</evidence>
<evidence type="ECO:0000256" key="4">
    <source>
        <dbReference type="ARBA" id="ARBA00022692"/>
    </source>
</evidence>
<sequence>MKYLQQSHILKLTVITFAIVACFTALRIFRGVNTIVKTENNRKMFSKIANEHTKKEDFMQNMDLRIKERKKNLKIACKESALNSDYLSEMQLLFYEKYKLAYCVIPKSGCSNMKKLLLNIDGYNTTTLTNGEIHEISRTKYLRKGMPDIVQRENYLKVILVRHPYERLVSSYNNKIRFPYNDQFLKYSEKMKELYGNSSQNSEAKSAPLFEEFVKYVSDGRNQGYKNGGEMHWNTYTSLCNPCHVEYDVILHLETIKDDVR</sequence>
<comment type="caution">
    <text evidence="10">The sequence shown here is derived from an EMBL/GenBank/DDBJ whole genome shotgun (WGS) entry which is preliminary data.</text>
</comment>
<gene>
    <name evidence="10" type="ORF">CVLEPA_LOCUS11778</name>
</gene>